<name>A0AAV4QTE0_CAEEX</name>
<dbReference type="Proteomes" id="UP001054945">
    <property type="component" value="Unassembled WGS sequence"/>
</dbReference>
<gene>
    <name evidence="1" type="ORF">CEXT_109791</name>
</gene>
<evidence type="ECO:0000313" key="1">
    <source>
        <dbReference type="EMBL" id="GIY11544.1"/>
    </source>
</evidence>
<dbReference type="AlphaFoldDB" id="A0AAV4QTE0"/>
<accession>A0AAV4QTE0</accession>
<reference evidence="1 2" key="1">
    <citation type="submission" date="2021-06" db="EMBL/GenBank/DDBJ databases">
        <title>Caerostris extrusa draft genome.</title>
        <authorList>
            <person name="Kono N."/>
            <person name="Arakawa K."/>
        </authorList>
    </citation>
    <scope>NUCLEOTIDE SEQUENCE [LARGE SCALE GENOMIC DNA]</scope>
</reference>
<dbReference type="EMBL" id="BPLR01006657">
    <property type="protein sequence ID" value="GIY11544.1"/>
    <property type="molecule type" value="Genomic_DNA"/>
</dbReference>
<sequence length="108" mass="12169">MTSDWTIGPGSNHSLNYHIHGHFYVQNQWIDSPPISSGDPELCPVMTESGAQDDSFREKKGFFSTQHQSFVIRNDFLPFGEGRGHCCWQGSNDRNGGSCKRTEYSVAR</sequence>
<keyword evidence="2" id="KW-1185">Reference proteome</keyword>
<organism evidence="1 2">
    <name type="scientific">Caerostris extrusa</name>
    <name type="common">Bark spider</name>
    <name type="synonym">Caerostris bankana</name>
    <dbReference type="NCBI Taxonomy" id="172846"/>
    <lineage>
        <taxon>Eukaryota</taxon>
        <taxon>Metazoa</taxon>
        <taxon>Ecdysozoa</taxon>
        <taxon>Arthropoda</taxon>
        <taxon>Chelicerata</taxon>
        <taxon>Arachnida</taxon>
        <taxon>Araneae</taxon>
        <taxon>Araneomorphae</taxon>
        <taxon>Entelegynae</taxon>
        <taxon>Araneoidea</taxon>
        <taxon>Araneidae</taxon>
        <taxon>Caerostris</taxon>
    </lineage>
</organism>
<evidence type="ECO:0000313" key="2">
    <source>
        <dbReference type="Proteomes" id="UP001054945"/>
    </source>
</evidence>
<protein>
    <submittedName>
        <fullName evidence="1">Uncharacterized protein</fullName>
    </submittedName>
</protein>
<comment type="caution">
    <text evidence="1">The sequence shown here is derived from an EMBL/GenBank/DDBJ whole genome shotgun (WGS) entry which is preliminary data.</text>
</comment>
<proteinExistence type="predicted"/>